<keyword evidence="3" id="KW-1185">Reference proteome</keyword>
<feature type="compositionally biased region" description="Basic and acidic residues" evidence="1">
    <location>
        <begin position="125"/>
        <end position="134"/>
    </location>
</feature>
<comment type="caution">
    <text evidence="2">The sequence shown here is derived from an EMBL/GenBank/DDBJ whole genome shotgun (WGS) entry which is preliminary data.</text>
</comment>
<feature type="region of interest" description="Disordered" evidence="1">
    <location>
        <begin position="361"/>
        <end position="403"/>
    </location>
</feature>
<reference evidence="2" key="1">
    <citation type="submission" date="2022-01" db="EMBL/GenBank/DDBJ databases">
        <title>Comparative genomics reveals a dynamic genome evolution in the ectomycorrhizal milk-cap (Lactarius) mushrooms.</title>
        <authorList>
            <consortium name="DOE Joint Genome Institute"/>
            <person name="Lebreton A."/>
            <person name="Tang N."/>
            <person name="Kuo A."/>
            <person name="LaButti K."/>
            <person name="Drula E."/>
            <person name="Barry K."/>
            <person name="Clum A."/>
            <person name="Lipzen A."/>
            <person name="Mousain D."/>
            <person name="Ng V."/>
            <person name="Wang R."/>
            <person name="Wang X."/>
            <person name="Dai Y."/>
            <person name="Henrissat B."/>
            <person name="Grigoriev I.V."/>
            <person name="Guerin-Laguette A."/>
            <person name="Yu F."/>
            <person name="Martin F.M."/>
        </authorList>
    </citation>
    <scope>NUCLEOTIDE SEQUENCE</scope>
    <source>
        <strain evidence="2">QP</strain>
    </source>
</reference>
<evidence type="ECO:0000256" key="1">
    <source>
        <dbReference type="SAM" id="MobiDB-lite"/>
    </source>
</evidence>
<dbReference type="AlphaFoldDB" id="A0AAD4LQS5"/>
<feature type="region of interest" description="Disordered" evidence="1">
    <location>
        <begin position="82"/>
        <end position="147"/>
    </location>
</feature>
<dbReference type="Proteomes" id="UP001201163">
    <property type="component" value="Unassembled WGS sequence"/>
</dbReference>
<gene>
    <name evidence="2" type="ORF">EDB92DRAFT_1932518</name>
</gene>
<name>A0AAD4LQS5_9AGAM</name>
<proteinExistence type="predicted"/>
<accession>A0AAD4LQS5</accession>
<feature type="compositionally biased region" description="Acidic residues" evidence="1">
    <location>
        <begin position="386"/>
        <end position="396"/>
    </location>
</feature>
<sequence>MPDDQRLSLQAFLQVLTSRGLPVSRAMMAAGKIYKDFNTPARLGELTDSKLASLGVSDKDDRGLVLSALNAAGFRAIATTNAKQREAKKRRTADVIGPSARDEETSTPHGEPSTASPPKKRRKRDAASRLERNEFLPGPPTDEGATLGSLDFHELLDQDALKHKSAVVNRAPVMMAWACVVAERLGFSREEALSIASMYTEMNAISKGVSIGVYDKKREADLKTTHAGGTQPYVDLLGRRVPLYRNASGAWRAFTTGASDGSGSAPGAAYGYITRALRQTAPAVLGAMRLLAESYSDPMELNRVGFALYADFRPEVTGWGKRGELRCEVILALRKTKPEGPAPGVETGTTEVDSQTVVKYKASDCRQPTQSALGGDSDGHLGSNDPLDDPFEEFTIEELGTLP</sequence>
<evidence type="ECO:0000313" key="3">
    <source>
        <dbReference type="Proteomes" id="UP001201163"/>
    </source>
</evidence>
<organism evidence="2 3">
    <name type="scientific">Lactarius akahatsu</name>
    <dbReference type="NCBI Taxonomy" id="416441"/>
    <lineage>
        <taxon>Eukaryota</taxon>
        <taxon>Fungi</taxon>
        <taxon>Dikarya</taxon>
        <taxon>Basidiomycota</taxon>
        <taxon>Agaricomycotina</taxon>
        <taxon>Agaricomycetes</taxon>
        <taxon>Russulales</taxon>
        <taxon>Russulaceae</taxon>
        <taxon>Lactarius</taxon>
    </lineage>
</organism>
<protein>
    <submittedName>
        <fullName evidence="2">Uncharacterized protein</fullName>
    </submittedName>
</protein>
<dbReference type="EMBL" id="JAKELL010000004">
    <property type="protein sequence ID" value="KAH8999099.1"/>
    <property type="molecule type" value="Genomic_DNA"/>
</dbReference>
<evidence type="ECO:0000313" key="2">
    <source>
        <dbReference type="EMBL" id="KAH8999099.1"/>
    </source>
</evidence>